<feature type="transmembrane region" description="Helical" evidence="7">
    <location>
        <begin position="134"/>
        <end position="155"/>
    </location>
</feature>
<feature type="transmembrane region" description="Helical" evidence="7">
    <location>
        <begin position="195"/>
        <end position="213"/>
    </location>
</feature>
<evidence type="ECO:0000313" key="9">
    <source>
        <dbReference type="EMBL" id="TCT04037.1"/>
    </source>
</evidence>
<dbReference type="FunFam" id="1.20.1720.10:FF:000004">
    <property type="entry name" value="EmrB/QacA family drug resistance transporter"/>
    <property type="match status" value="1"/>
</dbReference>
<keyword evidence="6 7" id="KW-0472">Membrane</keyword>
<dbReference type="AlphaFoldDB" id="A0A4R3LZ69"/>
<comment type="caution">
    <text evidence="9">The sequence shown here is derived from an EMBL/GenBank/DDBJ whole genome shotgun (WGS) entry which is preliminary data.</text>
</comment>
<dbReference type="PROSITE" id="PS50850">
    <property type="entry name" value="MFS"/>
    <property type="match status" value="1"/>
</dbReference>
<reference evidence="9 10" key="1">
    <citation type="submission" date="2019-03" db="EMBL/GenBank/DDBJ databases">
        <title>Genomic Encyclopedia of Type Strains, Phase IV (KMG-IV): sequencing the most valuable type-strain genomes for metagenomic binning, comparative biology and taxonomic classification.</title>
        <authorList>
            <person name="Goeker M."/>
        </authorList>
    </citation>
    <scope>NUCLEOTIDE SEQUENCE [LARGE SCALE GENOMIC DNA]</scope>
    <source>
        <strain evidence="9 10">DSM 24591</strain>
    </source>
</reference>
<evidence type="ECO:0000256" key="6">
    <source>
        <dbReference type="ARBA" id="ARBA00023136"/>
    </source>
</evidence>
<keyword evidence="10" id="KW-1185">Reference proteome</keyword>
<dbReference type="GO" id="GO:0022857">
    <property type="term" value="F:transmembrane transporter activity"/>
    <property type="evidence" value="ECO:0007669"/>
    <property type="project" value="InterPro"/>
</dbReference>
<dbReference type="CDD" id="cd17502">
    <property type="entry name" value="MFS_Azr1_MDR_like"/>
    <property type="match status" value="1"/>
</dbReference>
<feature type="transmembrane region" description="Helical" evidence="7">
    <location>
        <begin position="361"/>
        <end position="378"/>
    </location>
</feature>
<feature type="transmembrane region" description="Helical" evidence="7">
    <location>
        <begin position="225"/>
        <end position="245"/>
    </location>
</feature>
<feature type="transmembrane region" description="Helical" evidence="7">
    <location>
        <begin position="294"/>
        <end position="319"/>
    </location>
</feature>
<dbReference type="Pfam" id="PF07690">
    <property type="entry name" value="MFS_1"/>
    <property type="match status" value="1"/>
</dbReference>
<protein>
    <submittedName>
        <fullName evidence="9">EmrB/QacA subfamily drug resistance transporter</fullName>
    </submittedName>
</protein>
<organism evidence="9 10">
    <name type="scientific">Paralcaligenes ureilyticus</name>
    <dbReference type="NCBI Taxonomy" id="627131"/>
    <lineage>
        <taxon>Bacteria</taxon>
        <taxon>Pseudomonadati</taxon>
        <taxon>Pseudomonadota</taxon>
        <taxon>Betaproteobacteria</taxon>
        <taxon>Burkholderiales</taxon>
        <taxon>Alcaligenaceae</taxon>
        <taxon>Paralcaligenes</taxon>
    </lineage>
</organism>
<feature type="transmembrane region" description="Helical" evidence="7">
    <location>
        <begin position="415"/>
        <end position="448"/>
    </location>
</feature>
<dbReference type="InterPro" id="IPR020846">
    <property type="entry name" value="MFS_dom"/>
</dbReference>
<dbReference type="Proteomes" id="UP000295525">
    <property type="component" value="Unassembled WGS sequence"/>
</dbReference>
<dbReference type="Gene3D" id="1.20.1720.10">
    <property type="entry name" value="Multidrug resistance protein D"/>
    <property type="match status" value="1"/>
</dbReference>
<dbReference type="SUPFAM" id="SSF103473">
    <property type="entry name" value="MFS general substrate transporter"/>
    <property type="match status" value="1"/>
</dbReference>
<proteinExistence type="predicted"/>
<name>A0A4R3LZ69_9BURK</name>
<feature type="transmembrane region" description="Helical" evidence="7">
    <location>
        <begin position="74"/>
        <end position="92"/>
    </location>
</feature>
<feature type="transmembrane region" description="Helical" evidence="7">
    <location>
        <begin position="331"/>
        <end position="349"/>
    </location>
</feature>
<evidence type="ECO:0000256" key="5">
    <source>
        <dbReference type="ARBA" id="ARBA00022989"/>
    </source>
</evidence>
<evidence type="ECO:0000256" key="4">
    <source>
        <dbReference type="ARBA" id="ARBA00022692"/>
    </source>
</evidence>
<evidence type="ECO:0000313" key="10">
    <source>
        <dbReference type="Proteomes" id="UP000295525"/>
    </source>
</evidence>
<feature type="domain" description="Major facilitator superfamily (MFS) profile" evidence="8">
    <location>
        <begin position="40"/>
        <end position="518"/>
    </location>
</feature>
<dbReference type="InterPro" id="IPR011701">
    <property type="entry name" value="MFS"/>
</dbReference>
<feature type="transmembrane region" description="Helical" evidence="7">
    <location>
        <begin position="40"/>
        <end position="62"/>
    </location>
</feature>
<feature type="transmembrane region" description="Helical" evidence="7">
    <location>
        <begin position="491"/>
        <end position="513"/>
    </location>
</feature>
<feature type="transmembrane region" description="Helical" evidence="7">
    <location>
        <begin position="384"/>
        <end position="403"/>
    </location>
</feature>
<dbReference type="GO" id="GO:0005886">
    <property type="term" value="C:plasma membrane"/>
    <property type="evidence" value="ECO:0007669"/>
    <property type="project" value="UniProtKB-SubCell"/>
</dbReference>
<dbReference type="InterPro" id="IPR036259">
    <property type="entry name" value="MFS_trans_sf"/>
</dbReference>
<comment type="subcellular location">
    <subcellularLocation>
        <location evidence="1">Cell membrane</location>
        <topology evidence="1">Multi-pass membrane protein</topology>
    </subcellularLocation>
</comment>
<gene>
    <name evidence="9" type="ORF">EDC26_11314</name>
</gene>
<feature type="transmembrane region" description="Helical" evidence="7">
    <location>
        <begin position="104"/>
        <end position="122"/>
    </location>
</feature>
<accession>A0A4R3LZ69</accession>
<feature type="transmembrane region" description="Helical" evidence="7">
    <location>
        <begin position="167"/>
        <end position="189"/>
    </location>
</feature>
<keyword evidence="2" id="KW-0813">Transport</keyword>
<dbReference type="PANTHER" id="PTHR23501">
    <property type="entry name" value="MAJOR FACILITATOR SUPERFAMILY"/>
    <property type="match status" value="1"/>
</dbReference>
<dbReference type="PRINTS" id="PR01036">
    <property type="entry name" value="TCRTETB"/>
</dbReference>
<evidence type="ECO:0000256" key="3">
    <source>
        <dbReference type="ARBA" id="ARBA00022475"/>
    </source>
</evidence>
<dbReference type="EMBL" id="SMAJ01000013">
    <property type="protein sequence ID" value="TCT04037.1"/>
    <property type="molecule type" value="Genomic_DNA"/>
</dbReference>
<dbReference type="PANTHER" id="PTHR23501:SF197">
    <property type="entry name" value="COMD"/>
    <property type="match status" value="1"/>
</dbReference>
<keyword evidence="4 7" id="KW-0812">Transmembrane</keyword>
<sequence>MHRNAQFCGRGSNLIKIPGMSDTHPAPLYSTLSHAEVRSVIIGLMLAIVLGALDQTIVSVSLPMMAADLQGVDLLAWVVSGYLIAVAVATPIYGKLGDLYGRRVMLSTAITIFLVTSIASALAPSMPFLVGARILQGLGGGGLISVAQAIIADVVSPRDRGRYQGYISGAFAVASVSGPLAGGLLTTYLSWRWVFWINLPLGLVALFISRRALTRLPVPKVKRPIDYPGAILMIIGLATLLIGITRVGQGASWVDAGNLRLFGATLVAMAAFYWQEQRAEEPIVPLGMFNNRTVAISCTILFIAFIQVVSLSVLIPLRLQMLTTVGADGSALQLVPLSLGIPVGAFIGGKLMTRSGHYKKIQLVGALIVPIGVLALAFVDPHGILPGIFCMGAIGLGIGIQLPTSTVAVQNTVEYRYVGIATAVAAFCRSLGAAIGIAVLMALLLAALQADAPASAASFSGGEIIKAMMGDATVHVNAMVKMQLAGTVENAFRQIFSISAAIAFVSFLLGMFIKDEYLGDAPPRTDEPAMVVD</sequence>
<evidence type="ECO:0000259" key="8">
    <source>
        <dbReference type="PROSITE" id="PS50850"/>
    </source>
</evidence>
<feature type="transmembrane region" description="Helical" evidence="7">
    <location>
        <begin position="257"/>
        <end position="274"/>
    </location>
</feature>
<keyword evidence="3" id="KW-1003">Cell membrane</keyword>
<evidence type="ECO:0000256" key="7">
    <source>
        <dbReference type="SAM" id="Phobius"/>
    </source>
</evidence>
<evidence type="ECO:0000256" key="2">
    <source>
        <dbReference type="ARBA" id="ARBA00022448"/>
    </source>
</evidence>
<evidence type="ECO:0000256" key="1">
    <source>
        <dbReference type="ARBA" id="ARBA00004651"/>
    </source>
</evidence>
<keyword evidence="5 7" id="KW-1133">Transmembrane helix</keyword>
<dbReference type="Gene3D" id="1.20.1250.20">
    <property type="entry name" value="MFS general substrate transporter like domains"/>
    <property type="match status" value="1"/>
</dbReference>